<keyword evidence="2" id="KW-1185">Reference proteome</keyword>
<dbReference type="EMBL" id="BAABUJ010000012">
    <property type="protein sequence ID" value="GAA5799315.1"/>
    <property type="molecule type" value="Genomic_DNA"/>
</dbReference>
<protein>
    <submittedName>
        <fullName evidence="1">Uncharacterized protein</fullName>
    </submittedName>
</protein>
<comment type="caution">
    <text evidence="1">The sequence shown here is derived from an EMBL/GenBank/DDBJ whole genome shotgun (WGS) entry which is preliminary data.</text>
</comment>
<evidence type="ECO:0000313" key="1">
    <source>
        <dbReference type="EMBL" id="GAA5799315.1"/>
    </source>
</evidence>
<name>A0ABP9XY33_9FUNG</name>
<sequence length="171" mass="19129">MNPIITKLNDIDCSISREWNLNAARLDDTDRNMNKLSGKKLITSMNDNSLNIGEANTIPAPKAKTEEANENKILDLFQQEFTNSTQEERALMLSILDAAELSACQLSALRLTLAEAKVEGPRLHFLSRCTRLWFASTLYSPNGVVNRSIFVNQDLKKLEKQLFAAASARNT</sequence>
<evidence type="ECO:0000313" key="2">
    <source>
        <dbReference type="Proteomes" id="UP001476247"/>
    </source>
</evidence>
<organism evidence="1 2">
    <name type="scientific">Helicostylum pulchrum</name>
    <dbReference type="NCBI Taxonomy" id="562976"/>
    <lineage>
        <taxon>Eukaryota</taxon>
        <taxon>Fungi</taxon>
        <taxon>Fungi incertae sedis</taxon>
        <taxon>Mucoromycota</taxon>
        <taxon>Mucoromycotina</taxon>
        <taxon>Mucoromycetes</taxon>
        <taxon>Mucorales</taxon>
        <taxon>Mucorineae</taxon>
        <taxon>Mucoraceae</taxon>
        <taxon>Helicostylum</taxon>
    </lineage>
</organism>
<reference evidence="1 2" key="1">
    <citation type="submission" date="2024-04" db="EMBL/GenBank/DDBJ databases">
        <title>genome sequences of Mucor flavus KT1a and Helicostylum pulchrum KT1b strains isolation_sourced from the surface of a dry-aged beef.</title>
        <authorList>
            <person name="Toyotome T."/>
            <person name="Hosono M."/>
            <person name="Torimaru M."/>
            <person name="Fukuda K."/>
            <person name="Mikami N."/>
        </authorList>
    </citation>
    <scope>NUCLEOTIDE SEQUENCE [LARGE SCALE GENOMIC DNA]</scope>
    <source>
        <strain evidence="1 2">KT1b</strain>
    </source>
</reference>
<gene>
    <name evidence="1" type="ORF">HPULCUR_004726</name>
</gene>
<accession>A0ABP9XY33</accession>
<dbReference type="Proteomes" id="UP001476247">
    <property type="component" value="Unassembled WGS sequence"/>
</dbReference>
<proteinExistence type="predicted"/>